<organism evidence="2 3">
    <name type="scientific">Parasedimentitalea huanghaiensis</name>
    <dbReference type="NCBI Taxonomy" id="2682100"/>
    <lineage>
        <taxon>Bacteria</taxon>
        <taxon>Pseudomonadati</taxon>
        <taxon>Pseudomonadota</taxon>
        <taxon>Alphaproteobacteria</taxon>
        <taxon>Rhodobacterales</taxon>
        <taxon>Paracoccaceae</taxon>
        <taxon>Parasedimentitalea</taxon>
    </lineage>
</organism>
<reference evidence="2 3" key="1">
    <citation type="submission" date="2019-12" db="EMBL/GenBank/DDBJ databases">
        <authorList>
            <person name="Zhang Y.-J."/>
        </authorList>
    </citation>
    <scope>NUCLEOTIDE SEQUENCE [LARGE SCALE GENOMIC DNA]</scope>
    <source>
        <strain evidence="2 3">CY05</strain>
    </source>
</reference>
<dbReference type="Proteomes" id="UP000478892">
    <property type="component" value="Unassembled WGS sequence"/>
</dbReference>
<dbReference type="PANTHER" id="PTHR43861:SF3">
    <property type="entry name" value="PUTATIVE (AFU_ORTHOLOGUE AFUA_2G14390)-RELATED"/>
    <property type="match status" value="1"/>
</dbReference>
<dbReference type="AlphaFoldDB" id="A0A6L6WJL9"/>
<evidence type="ECO:0000256" key="1">
    <source>
        <dbReference type="ARBA" id="ARBA00022679"/>
    </source>
</evidence>
<dbReference type="GO" id="GO:0032259">
    <property type="term" value="P:methylation"/>
    <property type="evidence" value="ECO:0007669"/>
    <property type="project" value="UniProtKB-KW"/>
</dbReference>
<keyword evidence="3" id="KW-1185">Reference proteome</keyword>
<sequence length="306" mass="33888">MCSKMNIPFKALSEVKTCPVCNENSVEYASNYPSEVEPFASSTIEYCTACGLGYVVDADVLLDNFYSVQYSRSNRGDRQIEPEQYFSPEMRSKSPRLSRYFARASRQLSVLESLRNPLKHILDFGSGPGYLLSISQAKTLAAFEPDLDSQKYLSYIGATQYESLDDLPRGSFDAIISSHSMEHLVAERLVETLTVLLGCLKANGRLLIEVPQGGLSHLVLNSRHDPHTIFFTQESLTKAIQAAGGELVFSKCFAEKQSNKRPDAVYEPKGSKFLRSRSGSVTIVAGRKPGFAGRVGNKFDRLSRGL</sequence>
<dbReference type="InterPro" id="IPR029063">
    <property type="entry name" value="SAM-dependent_MTases_sf"/>
</dbReference>
<dbReference type="GO" id="GO:0008168">
    <property type="term" value="F:methyltransferase activity"/>
    <property type="evidence" value="ECO:0007669"/>
    <property type="project" value="UniProtKB-KW"/>
</dbReference>
<gene>
    <name evidence="2" type="ORF">GO984_15255</name>
</gene>
<dbReference type="Gene3D" id="3.40.50.150">
    <property type="entry name" value="Vaccinia Virus protein VP39"/>
    <property type="match status" value="1"/>
</dbReference>
<dbReference type="PANTHER" id="PTHR43861">
    <property type="entry name" value="TRANS-ACONITATE 2-METHYLTRANSFERASE-RELATED"/>
    <property type="match status" value="1"/>
</dbReference>
<keyword evidence="1 2" id="KW-0808">Transferase</keyword>
<dbReference type="EMBL" id="WQLV01000009">
    <property type="protein sequence ID" value="MVO17169.1"/>
    <property type="molecule type" value="Genomic_DNA"/>
</dbReference>
<protein>
    <submittedName>
        <fullName evidence="2">Methyltransferase domain-containing protein</fullName>
    </submittedName>
</protein>
<proteinExistence type="predicted"/>
<keyword evidence="2" id="KW-0489">Methyltransferase</keyword>
<dbReference type="CDD" id="cd02440">
    <property type="entry name" value="AdoMet_MTases"/>
    <property type="match status" value="1"/>
</dbReference>
<dbReference type="SUPFAM" id="SSF53335">
    <property type="entry name" value="S-adenosyl-L-methionine-dependent methyltransferases"/>
    <property type="match status" value="1"/>
</dbReference>
<accession>A0A6L6WJL9</accession>
<dbReference type="Pfam" id="PF13489">
    <property type="entry name" value="Methyltransf_23"/>
    <property type="match status" value="1"/>
</dbReference>
<name>A0A6L6WJL9_9RHOB</name>
<evidence type="ECO:0000313" key="3">
    <source>
        <dbReference type="Proteomes" id="UP000478892"/>
    </source>
</evidence>
<evidence type="ECO:0000313" key="2">
    <source>
        <dbReference type="EMBL" id="MVO17169.1"/>
    </source>
</evidence>
<comment type="caution">
    <text evidence="2">The sequence shown here is derived from an EMBL/GenBank/DDBJ whole genome shotgun (WGS) entry which is preliminary data.</text>
</comment>